<evidence type="ECO:0000313" key="3">
    <source>
        <dbReference type="Proteomes" id="UP001165121"/>
    </source>
</evidence>
<sequence>MESVECTTCAAMVAVPPREETASGAEYYKCVCCEHLLPGSAFHMRDETSVRRAKLRCLQCMEGPERKLRWHKEKLPLRKLRDPERALSDWIDGLFHRRGRGNYVFHTIYLAGLPAAGHPLQIPPSLRFQKPSKKEGAPSTIHSNMATRNAQEPTSAPIPPTSRPQAPSYAKPKTGFGIGVPKARKGKKKLPTRAPKSAGPASAVKKSARRALPESDEEDLEDKAPPPPAKKSKTTPAAVSKPVTTVEATRTAPPPSEQGFDLSTFMASFEPGSTGSGATTAVIQHAPSNGAQSEVQRLRGLLAIPTVHVDSVRDRGVVTAPNTNGELPPREVCYVTSASYPEGSKKAKEDYNPPQAHMLAASRMCRAFGAEPGKSLSAMPFVLWMRELECVKFQASGRASVKFSARPPVSLPVGTSMGHFTNQIGHPSCTHSLHGRAATIDLTVRVDHTVTHGSSAITDVTVRVDHSATHGASASANVYTTGSRTHGVCSEKLHI</sequence>
<evidence type="ECO:0000313" key="2">
    <source>
        <dbReference type="EMBL" id="GMF44684.1"/>
    </source>
</evidence>
<reference evidence="2" key="1">
    <citation type="submission" date="2023-04" db="EMBL/GenBank/DDBJ databases">
        <title>Phytophthora fragariaefolia NBRC 109709.</title>
        <authorList>
            <person name="Ichikawa N."/>
            <person name="Sato H."/>
            <person name="Tonouchi N."/>
        </authorList>
    </citation>
    <scope>NUCLEOTIDE SEQUENCE</scope>
    <source>
        <strain evidence="2">NBRC 109709</strain>
    </source>
</reference>
<feature type="compositionally biased region" description="Basic residues" evidence="1">
    <location>
        <begin position="182"/>
        <end position="191"/>
    </location>
</feature>
<dbReference type="OrthoDB" id="129779at2759"/>
<evidence type="ECO:0000256" key="1">
    <source>
        <dbReference type="SAM" id="MobiDB-lite"/>
    </source>
</evidence>
<accession>A0A9W6XSS8</accession>
<organism evidence="2 3">
    <name type="scientific">Phytophthora fragariaefolia</name>
    <dbReference type="NCBI Taxonomy" id="1490495"/>
    <lineage>
        <taxon>Eukaryota</taxon>
        <taxon>Sar</taxon>
        <taxon>Stramenopiles</taxon>
        <taxon>Oomycota</taxon>
        <taxon>Peronosporomycetes</taxon>
        <taxon>Peronosporales</taxon>
        <taxon>Peronosporaceae</taxon>
        <taxon>Phytophthora</taxon>
    </lineage>
</organism>
<feature type="compositionally biased region" description="Polar residues" evidence="1">
    <location>
        <begin position="140"/>
        <end position="154"/>
    </location>
</feature>
<feature type="region of interest" description="Disordered" evidence="1">
    <location>
        <begin position="122"/>
        <end position="260"/>
    </location>
</feature>
<proteinExistence type="predicted"/>
<dbReference type="Proteomes" id="UP001165121">
    <property type="component" value="Unassembled WGS sequence"/>
</dbReference>
<name>A0A9W6XSS8_9STRA</name>
<protein>
    <submittedName>
        <fullName evidence="2">Unnamed protein product</fullName>
    </submittedName>
</protein>
<keyword evidence="3" id="KW-1185">Reference proteome</keyword>
<gene>
    <name evidence="2" type="ORF">Pfra01_001568200</name>
</gene>
<dbReference type="AlphaFoldDB" id="A0A9W6XSS8"/>
<comment type="caution">
    <text evidence="2">The sequence shown here is derived from an EMBL/GenBank/DDBJ whole genome shotgun (WGS) entry which is preliminary data.</text>
</comment>
<dbReference type="EMBL" id="BSXT01001723">
    <property type="protein sequence ID" value="GMF44684.1"/>
    <property type="molecule type" value="Genomic_DNA"/>
</dbReference>